<dbReference type="PANTHER" id="PTHR30614">
    <property type="entry name" value="MEMBRANE COMPONENT OF AMINO ACID ABC TRANSPORTER"/>
    <property type="match status" value="1"/>
</dbReference>
<comment type="subcellular location">
    <subcellularLocation>
        <location evidence="1 9">Cell membrane</location>
        <topology evidence="1 9">Multi-pass membrane protein</topology>
    </subcellularLocation>
</comment>
<evidence type="ECO:0000256" key="7">
    <source>
        <dbReference type="ARBA" id="ARBA00022989"/>
    </source>
</evidence>
<dbReference type="PANTHER" id="PTHR30614:SF20">
    <property type="entry name" value="GLUTAMINE TRANSPORT SYSTEM PERMEASE PROTEIN GLNP"/>
    <property type="match status" value="1"/>
</dbReference>
<evidence type="ECO:0000256" key="1">
    <source>
        <dbReference type="ARBA" id="ARBA00004651"/>
    </source>
</evidence>
<dbReference type="PROSITE" id="PS50928">
    <property type="entry name" value="ABC_TM1"/>
    <property type="match status" value="1"/>
</dbReference>
<proteinExistence type="inferred from homology"/>
<keyword evidence="6" id="KW-0029">Amino-acid transport</keyword>
<reference evidence="11" key="1">
    <citation type="submission" date="2021-02" db="EMBL/GenBank/DDBJ databases">
        <title>Infant gut strain persistence is associated with maternal origin, phylogeny, and functional potential including surface adhesion and iron acquisition.</title>
        <authorList>
            <person name="Lou Y.C."/>
        </authorList>
    </citation>
    <scope>NUCLEOTIDE SEQUENCE</scope>
    <source>
        <strain evidence="11">L3_060_000G1_dasL3_060_000G1_metabat.metabat.86_ sub</strain>
    </source>
</reference>
<keyword evidence="7 9" id="KW-1133">Transmembrane helix</keyword>
<feature type="transmembrane region" description="Helical" evidence="9">
    <location>
        <begin position="302"/>
        <end position="322"/>
    </location>
</feature>
<dbReference type="Gene3D" id="3.40.190.10">
    <property type="entry name" value="Periplasmic binding protein-like II"/>
    <property type="match status" value="2"/>
</dbReference>
<dbReference type="Proteomes" id="UP000761167">
    <property type="component" value="Unassembled WGS sequence"/>
</dbReference>
<dbReference type="AlphaFoldDB" id="A0A943XWU0"/>
<dbReference type="InterPro" id="IPR001638">
    <property type="entry name" value="Solute-binding_3/MltF_N"/>
</dbReference>
<feature type="transmembrane region" description="Helical" evidence="9">
    <location>
        <begin position="477"/>
        <end position="499"/>
    </location>
</feature>
<evidence type="ECO:0000313" key="11">
    <source>
        <dbReference type="EMBL" id="MBS6536850.1"/>
    </source>
</evidence>
<dbReference type="GO" id="GO:0022857">
    <property type="term" value="F:transmembrane transporter activity"/>
    <property type="evidence" value="ECO:0007669"/>
    <property type="project" value="InterPro"/>
</dbReference>
<dbReference type="SUPFAM" id="SSF53850">
    <property type="entry name" value="Periplasmic binding protein-like II"/>
    <property type="match status" value="1"/>
</dbReference>
<dbReference type="InterPro" id="IPR035906">
    <property type="entry name" value="MetI-like_sf"/>
</dbReference>
<dbReference type="GO" id="GO:0043190">
    <property type="term" value="C:ATP-binding cassette (ABC) transporter complex"/>
    <property type="evidence" value="ECO:0007669"/>
    <property type="project" value="InterPro"/>
</dbReference>
<sequence length="524" mass="57619">MKKTIIGVFVGIVTFLLIFLAITHPVKEEGYLRIGMEAAYAPFNWTQKDDSNGAVKIDGTNQYANGYDVQIAKKVAEKLGKKPLIVKTSWNGLIPALSSGKIDMIIAGMSPTAERKKEIAFSNSYYTSEPVMLVRKDGKYANATTLDDFKDAKVTSQQGVYLYNLISQLKGSKKVTAMGDFAQMRQALESGVIDAYVSERPEALTAESANSNFKMIQFKNGFKVGEEDAAIAIGMKKGDSRIDKVNAALANIPTKEQVKLMDDMVTKQPVSTDTTESKESFFDQVVNILKESSPQFLRGTGMTLLISMTGTIAGLIIGLLIGVYRTAPKAKNKVLAGFQTAFGWFLNVYIEIFRGTPMIVQSMVIYYGTAQAFGISIDRTLAAIVIVSINTGAYMSEIVRGGIYAVDKGQFEAATALGMTHGQTMRKVVLPQVIRNILPATGNEFVINIKDTSVLNVISVVELYFTGNTVATQNFKYFPTFTIIAVIYFVLTFTITRILRYIERRLDSDTYTTGANQMQVSEVK</sequence>
<name>A0A943XWU0_STRPA</name>
<feature type="domain" description="ABC transmembrane type-1" evidence="10">
    <location>
        <begin position="300"/>
        <end position="499"/>
    </location>
</feature>
<evidence type="ECO:0000313" key="12">
    <source>
        <dbReference type="Proteomes" id="UP000761167"/>
    </source>
</evidence>
<keyword evidence="5 9" id="KW-0812">Transmembrane</keyword>
<protein>
    <submittedName>
        <fullName evidence="11">ABC transporter substrate-binding protein/permease</fullName>
    </submittedName>
</protein>
<evidence type="ECO:0000256" key="4">
    <source>
        <dbReference type="ARBA" id="ARBA00022475"/>
    </source>
</evidence>
<evidence type="ECO:0000256" key="9">
    <source>
        <dbReference type="RuleBase" id="RU363032"/>
    </source>
</evidence>
<dbReference type="CDD" id="cd06261">
    <property type="entry name" value="TM_PBP2"/>
    <property type="match status" value="1"/>
</dbReference>
<keyword evidence="8 9" id="KW-0472">Membrane</keyword>
<evidence type="ECO:0000256" key="5">
    <source>
        <dbReference type="ARBA" id="ARBA00022692"/>
    </source>
</evidence>
<feature type="transmembrane region" description="Helical" evidence="9">
    <location>
        <begin position="364"/>
        <end position="389"/>
    </location>
</feature>
<dbReference type="SUPFAM" id="SSF161098">
    <property type="entry name" value="MetI-like"/>
    <property type="match status" value="1"/>
</dbReference>
<dbReference type="InterPro" id="IPR000515">
    <property type="entry name" value="MetI-like"/>
</dbReference>
<dbReference type="EMBL" id="JAGZZN010000024">
    <property type="protein sequence ID" value="MBS6536850.1"/>
    <property type="molecule type" value="Genomic_DNA"/>
</dbReference>
<dbReference type="Pfam" id="PF00528">
    <property type="entry name" value="BPD_transp_1"/>
    <property type="match status" value="1"/>
</dbReference>
<comment type="caution">
    <text evidence="11">The sequence shown here is derived from an EMBL/GenBank/DDBJ whole genome shotgun (WGS) entry which is preliminary data.</text>
</comment>
<evidence type="ECO:0000259" key="10">
    <source>
        <dbReference type="PROSITE" id="PS50928"/>
    </source>
</evidence>
<gene>
    <name evidence="11" type="ORF">KH363_04800</name>
</gene>
<dbReference type="SMART" id="SM00062">
    <property type="entry name" value="PBPb"/>
    <property type="match status" value="1"/>
</dbReference>
<dbReference type="InterPro" id="IPR010065">
    <property type="entry name" value="AA_ABC_transptr_permease_3TM"/>
</dbReference>
<dbReference type="GO" id="GO:0006865">
    <property type="term" value="P:amino acid transport"/>
    <property type="evidence" value="ECO:0007669"/>
    <property type="project" value="UniProtKB-KW"/>
</dbReference>
<feature type="transmembrane region" description="Helical" evidence="9">
    <location>
        <begin position="334"/>
        <end position="352"/>
    </location>
</feature>
<feature type="transmembrane region" description="Helical" evidence="9">
    <location>
        <begin position="6"/>
        <end position="26"/>
    </location>
</feature>
<dbReference type="Pfam" id="PF00497">
    <property type="entry name" value="SBP_bac_3"/>
    <property type="match status" value="1"/>
</dbReference>
<evidence type="ECO:0000256" key="2">
    <source>
        <dbReference type="ARBA" id="ARBA00010072"/>
    </source>
</evidence>
<organism evidence="11 12">
    <name type="scientific">Streptococcus parasanguinis</name>
    <dbReference type="NCBI Taxonomy" id="1318"/>
    <lineage>
        <taxon>Bacteria</taxon>
        <taxon>Bacillati</taxon>
        <taxon>Bacillota</taxon>
        <taxon>Bacilli</taxon>
        <taxon>Lactobacillales</taxon>
        <taxon>Streptococcaceae</taxon>
        <taxon>Streptococcus</taxon>
    </lineage>
</organism>
<comment type="similarity">
    <text evidence="2">Belongs to the binding-protein-dependent transport system permease family. HisMQ subfamily.</text>
</comment>
<dbReference type="NCBIfam" id="TIGR01726">
    <property type="entry name" value="HEQRo_perm_3TM"/>
    <property type="match status" value="1"/>
</dbReference>
<dbReference type="InterPro" id="IPR043429">
    <property type="entry name" value="ArtM/GltK/GlnP/TcyL/YhdX-like"/>
</dbReference>
<keyword evidence="3 9" id="KW-0813">Transport</keyword>
<evidence type="ECO:0000256" key="8">
    <source>
        <dbReference type="ARBA" id="ARBA00023136"/>
    </source>
</evidence>
<evidence type="ECO:0000256" key="6">
    <source>
        <dbReference type="ARBA" id="ARBA00022970"/>
    </source>
</evidence>
<keyword evidence="4" id="KW-1003">Cell membrane</keyword>
<dbReference type="FunFam" id="1.10.3720.10:FF:000033">
    <property type="entry name" value="Polar amino acid ABC transporter permease"/>
    <property type="match status" value="1"/>
</dbReference>
<evidence type="ECO:0000256" key="3">
    <source>
        <dbReference type="ARBA" id="ARBA00022448"/>
    </source>
</evidence>
<accession>A0A943XWU0</accession>
<dbReference type="Gene3D" id="1.10.3720.10">
    <property type="entry name" value="MetI-like"/>
    <property type="match status" value="1"/>
</dbReference>